<dbReference type="PANTHER" id="PTHR42760:SF127">
    <property type="entry name" value="3-KETOACYL-ACYL CARRIER PROTEIN REDUCTASE-RELATED"/>
    <property type="match status" value="1"/>
</dbReference>
<sequence length="262" mass="27823">MSSTTVIVTGGGSGLGKAIATAFLAASYNVAICDVNQERLAATEQEWKSAGHKADKFLTTTTDVADNASVQKLIDDTVARFGRLDILVNNAGIMDDFSPVGECTHEMWNRVLGVNLHGPFNTCTAAVKQFQQQDQPGGLIFNICSIAARLGHLAGAPYTVSKHGLVGLSKNTAFAYGDKGIYSIAFILGGMNTNIGDAMANGINMDFFERFRAAHTPIDAENPLVVEVENVAKYIVFVSSDMGIAKGLNGSSVDLTNNWPEA</sequence>
<organism evidence="4 5">
    <name type="scientific">Cytospora schulzeri</name>
    <dbReference type="NCBI Taxonomy" id="448051"/>
    <lineage>
        <taxon>Eukaryota</taxon>
        <taxon>Fungi</taxon>
        <taxon>Dikarya</taxon>
        <taxon>Ascomycota</taxon>
        <taxon>Pezizomycotina</taxon>
        <taxon>Sordariomycetes</taxon>
        <taxon>Sordariomycetidae</taxon>
        <taxon>Diaporthales</taxon>
        <taxon>Cytosporaceae</taxon>
        <taxon>Cytospora</taxon>
    </lineage>
</organism>
<dbReference type="PRINTS" id="PR00081">
    <property type="entry name" value="GDHRDH"/>
</dbReference>
<reference evidence="4 5" key="1">
    <citation type="submission" date="2015-09" db="EMBL/GenBank/DDBJ databases">
        <title>Host preference determinants of Valsa canker pathogens revealed by comparative genomics.</title>
        <authorList>
            <person name="Yin Z."/>
            <person name="Huang L."/>
        </authorList>
    </citation>
    <scope>NUCLEOTIDE SEQUENCE [LARGE SCALE GENOMIC DNA]</scope>
    <source>
        <strain evidence="4 5">03-1</strain>
    </source>
</reference>
<evidence type="ECO:0000256" key="2">
    <source>
        <dbReference type="ARBA" id="ARBA00022857"/>
    </source>
</evidence>
<dbReference type="PANTHER" id="PTHR42760">
    <property type="entry name" value="SHORT-CHAIN DEHYDROGENASES/REDUCTASES FAMILY MEMBER"/>
    <property type="match status" value="1"/>
</dbReference>
<dbReference type="GO" id="GO:0016616">
    <property type="term" value="F:oxidoreductase activity, acting on the CH-OH group of donors, NAD or NADP as acceptor"/>
    <property type="evidence" value="ECO:0007669"/>
    <property type="project" value="TreeGrafter"/>
</dbReference>
<dbReference type="InterPro" id="IPR036291">
    <property type="entry name" value="NAD(P)-bd_dom_sf"/>
</dbReference>
<gene>
    <name evidence="4" type="ORF">VMCG_01958</name>
</gene>
<dbReference type="FunFam" id="3.40.50.720:FF:000084">
    <property type="entry name" value="Short-chain dehydrogenase reductase"/>
    <property type="match status" value="1"/>
</dbReference>
<dbReference type="InterPro" id="IPR020904">
    <property type="entry name" value="Sc_DH/Rdtase_CS"/>
</dbReference>
<comment type="similarity">
    <text evidence="1 3">Belongs to the short-chain dehydrogenases/reductases (SDR) family.</text>
</comment>
<name>A0A423X3V0_9PEZI</name>
<dbReference type="PRINTS" id="PR00080">
    <property type="entry name" value="SDRFAMILY"/>
</dbReference>
<dbReference type="STRING" id="356882.A0A423X3V0"/>
<accession>A0A423X3V0</accession>
<proteinExistence type="inferred from homology"/>
<dbReference type="Pfam" id="PF00106">
    <property type="entry name" value="adh_short"/>
    <property type="match status" value="1"/>
</dbReference>
<dbReference type="GO" id="GO:0006633">
    <property type="term" value="P:fatty acid biosynthetic process"/>
    <property type="evidence" value="ECO:0007669"/>
    <property type="project" value="TreeGrafter"/>
</dbReference>
<evidence type="ECO:0000313" key="5">
    <source>
        <dbReference type="Proteomes" id="UP000283895"/>
    </source>
</evidence>
<keyword evidence="2" id="KW-0521">NADP</keyword>
<dbReference type="InterPro" id="IPR002347">
    <property type="entry name" value="SDR_fam"/>
</dbReference>
<dbReference type="CDD" id="cd05233">
    <property type="entry name" value="SDR_c"/>
    <property type="match status" value="1"/>
</dbReference>
<dbReference type="PROSITE" id="PS00061">
    <property type="entry name" value="ADH_SHORT"/>
    <property type="match status" value="1"/>
</dbReference>
<evidence type="ECO:0000313" key="4">
    <source>
        <dbReference type="EMBL" id="ROW10547.1"/>
    </source>
</evidence>
<evidence type="ECO:0000256" key="3">
    <source>
        <dbReference type="RuleBase" id="RU000363"/>
    </source>
</evidence>
<dbReference type="Gene3D" id="3.40.50.720">
    <property type="entry name" value="NAD(P)-binding Rossmann-like Domain"/>
    <property type="match status" value="1"/>
</dbReference>
<dbReference type="OrthoDB" id="417891at2759"/>
<dbReference type="AlphaFoldDB" id="A0A423X3V0"/>
<protein>
    <submittedName>
        <fullName evidence="4">Uncharacterized protein</fullName>
    </submittedName>
</protein>
<evidence type="ECO:0000256" key="1">
    <source>
        <dbReference type="ARBA" id="ARBA00006484"/>
    </source>
</evidence>
<dbReference type="Proteomes" id="UP000283895">
    <property type="component" value="Unassembled WGS sequence"/>
</dbReference>
<keyword evidence="5" id="KW-1185">Reference proteome</keyword>
<dbReference type="GO" id="GO:0048038">
    <property type="term" value="F:quinone binding"/>
    <property type="evidence" value="ECO:0007669"/>
    <property type="project" value="TreeGrafter"/>
</dbReference>
<comment type="caution">
    <text evidence="4">The sequence shown here is derived from an EMBL/GenBank/DDBJ whole genome shotgun (WGS) entry which is preliminary data.</text>
</comment>
<dbReference type="SUPFAM" id="SSF51735">
    <property type="entry name" value="NAD(P)-binding Rossmann-fold domains"/>
    <property type="match status" value="1"/>
</dbReference>
<dbReference type="EMBL" id="LKEA01000003">
    <property type="protein sequence ID" value="ROW10547.1"/>
    <property type="molecule type" value="Genomic_DNA"/>
</dbReference>